<dbReference type="InterPro" id="IPR046732">
    <property type="entry name" value="DUF6624"/>
</dbReference>
<sequence>MRSRLSFSCLLLITVNIASHAQVNATLKLTLDSIYAVDQLYREILAKPAKKDSLAKAEGYDSQEVQTRILTRMNAADASTMKKVEEIISQYGYPGKSLVGEPTNEAAWHVIQHSKSIEQYFPMIEEAGQKKELPFTLVAKMQDRLLVQQGKEQIYGTQGRCDFPQGSSAITQKPDCYIWPIANAAHVNERRKQAGFTDTVEDFAKSMGVTYRQRSLPKK</sequence>
<organism evidence="2 3">
    <name type="scientific">Spirosoma agri</name>
    <dbReference type="NCBI Taxonomy" id="1987381"/>
    <lineage>
        <taxon>Bacteria</taxon>
        <taxon>Pseudomonadati</taxon>
        <taxon>Bacteroidota</taxon>
        <taxon>Cytophagia</taxon>
        <taxon>Cytophagales</taxon>
        <taxon>Cytophagaceae</taxon>
        <taxon>Spirosoma</taxon>
    </lineage>
</organism>
<dbReference type="AlphaFoldDB" id="A0A6M0IRY4"/>
<evidence type="ECO:0000313" key="3">
    <source>
        <dbReference type="Proteomes" id="UP000477386"/>
    </source>
</evidence>
<feature type="signal peptide" evidence="1">
    <location>
        <begin position="1"/>
        <end position="21"/>
    </location>
</feature>
<keyword evidence="3" id="KW-1185">Reference proteome</keyword>
<evidence type="ECO:0000256" key="1">
    <source>
        <dbReference type="SAM" id="SignalP"/>
    </source>
</evidence>
<protein>
    <submittedName>
        <fullName evidence="2">Uncharacterized protein</fullName>
    </submittedName>
</protein>
<accession>A0A6M0IRY4</accession>
<dbReference type="Proteomes" id="UP000477386">
    <property type="component" value="Unassembled WGS sequence"/>
</dbReference>
<gene>
    <name evidence="2" type="ORF">GK091_27785</name>
</gene>
<comment type="caution">
    <text evidence="2">The sequence shown here is derived from an EMBL/GenBank/DDBJ whole genome shotgun (WGS) entry which is preliminary data.</text>
</comment>
<dbReference type="RefSeq" id="WP_164044008.1">
    <property type="nucleotide sequence ID" value="NZ_JAAGNZ010000007.1"/>
</dbReference>
<name>A0A6M0IRY4_9BACT</name>
<feature type="chain" id="PRO_5026706362" evidence="1">
    <location>
        <begin position="22"/>
        <end position="219"/>
    </location>
</feature>
<proteinExistence type="predicted"/>
<reference evidence="2 3" key="1">
    <citation type="submission" date="2020-02" db="EMBL/GenBank/DDBJ databases">
        <title>Draft genome sequence of two Spirosoma agri KCTC 52727 and Spirosoma terrae KCTC 52035.</title>
        <authorList>
            <person name="Rojas J."/>
            <person name="Ambika Manirajan B."/>
            <person name="Ratering S."/>
            <person name="Suarez C."/>
            <person name="Schnell S."/>
        </authorList>
    </citation>
    <scope>NUCLEOTIDE SEQUENCE [LARGE SCALE GENOMIC DNA]</scope>
    <source>
        <strain evidence="2 3">KCTC 52727</strain>
    </source>
</reference>
<keyword evidence="1" id="KW-0732">Signal</keyword>
<dbReference type="Pfam" id="PF20329">
    <property type="entry name" value="DUF6624"/>
    <property type="match status" value="1"/>
</dbReference>
<evidence type="ECO:0000313" key="2">
    <source>
        <dbReference type="EMBL" id="NEU70697.1"/>
    </source>
</evidence>
<dbReference type="EMBL" id="JAAGNZ010000007">
    <property type="protein sequence ID" value="NEU70697.1"/>
    <property type="molecule type" value="Genomic_DNA"/>
</dbReference>